<evidence type="ECO:0000259" key="2">
    <source>
        <dbReference type="PROSITE" id="PS50943"/>
    </source>
</evidence>
<dbReference type="AlphaFoldDB" id="A0A372KNC0"/>
<dbReference type="OrthoDB" id="2233180at2"/>
<accession>A0A346N9Y8</accession>
<dbReference type="Proteomes" id="UP000264056">
    <property type="component" value="Unassembled WGS sequence"/>
</dbReference>
<name>A0A372KNC0_9STRE</name>
<evidence type="ECO:0000256" key="1">
    <source>
        <dbReference type="SAM" id="Phobius"/>
    </source>
</evidence>
<dbReference type="PROSITE" id="PS50943">
    <property type="entry name" value="HTH_CROC1"/>
    <property type="match status" value="1"/>
</dbReference>
<dbReference type="KEGG" id="schj:DDV21_001480"/>
<protein>
    <submittedName>
        <fullName evidence="5">XRE family transcriptional regulator</fullName>
    </submittedName>
</protein>
<proteinExistence type="predicted"/>
<dbReference type="Gene3D" id="1.25.40.10">
    <property type="entry name" value="Tetratricopeptide repeat domain"/>
    <property type="match status" value="1"/>
</dbReference>
<dbReference type="Pfam" id="PF18710">
    <property type="entry name" value="ComR_TPR"/>
    <property type="match status" value="1"/>
</dbReference>
<keyword evidence="8" id="KW-1185">Reference proteome</keyword>
<dbReference type="InterPro" id="IPR001387">
    <property type="entry name" value="Cro/C1-type_HTH"/>
</dbReference>
<dbReference type="SUPFAM" id="SSF47413">
    <property type="entry name" value="lambda repressor-like DNA-binding domains"/>
    <property type="match status" value="1"/>
</dbReference>
<keyword evidence="1" id="KW-1133">Transmembrane helix</keyword>
<dbReference type="Proteomes" id="UP000262901">
    <property type="component" value="Unassembled WGS sequence"/>
</dbReference>
<feature type="transmembrane region" description="Helical" evidence="1">
    <location>
        <begin position="200"/>
        <end position="222"/>
    </location>
</feature>
<dbReference type="GO" id="GO:0003677">
    <property type="term" value="F:DNA binding"/>
    <property type="evidence" value="ECO:0007669"/>
    <property type="project" value="InterPro"/>
</dbReference>
<dbReference type="EMBL" id="QVQZ01000003">
    <property type="protein sequence ID" value="RFU53782.1"/>
    <property type="molecule type" value="Genomic_DNA"/>
</dbReference>
<gene>
    <name evidence="3" type="ORF">DDV21_001480</name>
    <name evidence="4" type="ORF">DDV22_04135</name>
    <name evidence="5" type="ORF">DDV23_02615</name>
</gene>
<dbReference type="Proteomes" id="UP000246115">
    <property type="component" value="Chromosome"/>
</dbReference>
<dbReference type="InterPro" id="IPR011990">
    <property type="entry name" value="TPR-like_helical_dom_sf"/>
</dbReference>
<accession>A0A372KNC0</accession>
<reference evidence="5 7" key="2">
    <citation type="submission" date="2018-08" db="EMBL/GenBank/DDBJ databases">
        <title>Draft genome of Streptococcus sp. nov. Z1.</title>
        <authorList>
            <person name="Tian Z."/>
        </authorList>
    </citation>
    <scope>NUCLEOTIDE SEQUENCE [LARGE SCALE GENOMIC DNA]</scope>
    <source>
        <strain evidence="5">Z1</strain>
        <strain evidence="7">Z1(2018)</strain>
    </source>
</reference>
<evidence type="ECO:0000313" key="5">
    <source>
        <dbReference type="EMBL" id="RFU53782.1"/>
    </source>
</evidence>
<evidence type="ECO:0000313" key="3">
    <source>
        <dbReference type="EMBL" id="AXQ77833.1"/>
    </source>
</evidence>
<sequence length="302" mass="35219">MKTKEIIGANIRTERERQGLSREQVCGLESELTVRQLMRIELGQSLPTIVKLEYLADRLKVDMASLLGEQSLEIPQAYFEQKYKLIKFPSYGDAERLAQKTQLLEDIYNQYFDYLPEEELFTLDLLENFLDYITVGKPESVELIYEDFFKQLLLKETYSLNDILLARHYLTQCQDYAYDRETVLLIVDRLLKQRTGSNDYYNLALLGALFALAGVYVVSADYSDMKPALDKMDDVVNQTMQHVYKPGLLMFEAKYHLYQRHNFQKAKSCYDLALTLAENFGDTVLIDNLKKEKAKDLQEKEE</sequence>
<dbReference type="RefSeq" id="WP_116877554.1">
    <property type="nucleotide sequence ID" value="NZ_CP031733.1"/>
</dbReference>
<keyword evidence="1" id="KW-0812">Transmembrane</keyword>
<evidence type="ECO:0000313" key="4">
    <source>
        <dbReference type="EMBL" id="RFU51344.1"/>
    </source>
</evidence>
<evidence type="ECO:0000313" key="7">
    <source>
        <dbReference type="Proteomes" id="UP000262901"/>
    </source>
</evidence>
<dbReference type="InterPro" id="IPR010982">
    <property type="entry name" value="Lambda_DNA-bd_dom_sf"/>
</dbReference>
<feature type="domain" description="HTH cro/C1-type" evidence="2">
    <location>
        <begin position="11"/>
        <end position="66"/>
    </location>
</feature>
<reference evidence="6" key="3">
    <citation type="submission" date="2018-08" db="EMBL/GenBank/DDBJ databases">
        <title>Streptococcus chenjunshii sp. nov., isolated from stools sample of the Tibetan antelope in the Qinghai-Tibet plateau, China.</title>
        <authorList>
            <person name="Tian Z."/>
        </authorList>
    </citation>
    <scope>NUCLEOTIDE SEQUENCE [LARGE SCALE GENOMIC DNA]</scope>
    <source>
        <strain evidence="6">Z15</strain>
    </source>
</reference>
<evidence type="ECO:0000313" key="8">
    <source>
        <dbReference type="Proteomes" id="UP000264056"/>
    </source>
</evidence>
<dbReference type="EMBL" id="QVQY01000007">
    <property type="protein sequence ID" value="RFU51344.1"/>
    <property type="molecule type" value="Genomic_DNA"/>
</dbReference>
<reference evidence="4 8" key="1">
    <citation type="submission" date="2018-08" db="EMBL/GenBank/DDBJ databases">
        <title>Draft genome of Streptococcus sp .nov. Z2.</title>
        <authorList>
            <person name="Tian Z."/>
        </authorList>
    </citation>
    <scope>NUCLEOTIDE SEQUENCE [LARGE SCALE GENOMIC DNA]</scope>
    <source>
        <strain evidence="4 8">Z2</strain>
    </source>
</reference>
<organism evidence="5 7">
    <name type="scientific">Streptococcus chenjunshii</name>
    <dbReference type="NCBI Taxonomy" id="2173853"/>
    <lineage>
        <taxon>Bacteria</taxon>
        <taxon>Bacillati</taxon>
        <taxon>Bacillota</taxon>
        <taxon>Bacilli</taxon>
        <taxon>Lactobacillales</taxon>
        <taxon>Streptococcaceae</taxon>
        <taxon>Streptococcus</taxon>
    </lineage>
</organism>
<evidence type="ECO:0000313" key="6">
    <source>
        <dbReference type="Proteomes" id="UP000246115"/>
    </source>
</evidence>
<keyword evidence="1" id="KW-0472">Membrane</keyword>
<reference evidence="3" key="4">
    <citation type="journal article" date="2019" name="Int. J. Syst. Evol. Microbiol.">
        <title>Streptococcus chenjunshii sp. nov. isolated from feces of Tibetan antelopes.</title>
        <authorList>
            <person name="Tian Z."/>
            <person name="Lu S."/>
            <person name="Jin D."/>
            <person name="Yang J."/>
            <person name="Pu J."/>
            <person name="Lai X.H."/>
            <person name="Bai X.N."/>
            <person name="Wu X.M."/>
            <person name="Li J."/>
            <person name="Wang S."/>
            <person name="Xu J."/>
        </authorList>
    </citation>
    <scope>NUCLEOTIDE SEQUENCE</scope>
    <source>
        <strain evidence="3">Z15</strain>
    </source>
</reference>
<dbReference type="CDD" id="cd00093">
    <property type="entry name" value="HTH_XRE"/>
    <property type="match status" value="1"/>
</dbReference>
<dbReference type="EMBL" id="CP031733">
    <property type="protein sequence ID" value="AXQ77833.1"/>
    <property type="molecule type" value="Genomic_DNA"/>
</dbReference>
<dbReference type="InterPro" id="IPR040799">
    <property type="entry name" value="ComR_TPR"/>
</dbReference>